<dbReference type="GO" id="GO:0032451">
    <property type="term" value="F:demethylase activity"/>
    <property type="evidence" value="ECO:0007669"/>
    <property type="project" value="UniProtKB-ARBA"/>
</dbReference>
<dbReference type="PROSITE" id="PS51471">
    <property type="entry name" value="FE2OG_OXY"/>
    <property type="match status" value="1"/>
</dbReference>
<comment type="caution">
    <text evidence="10">The sequence shown here is derived from an EMBL/GenBank/DDBJ whole genome shotgun (WGS) entry which is preliminary data.</text>
</comment>
<evidence type="ECO:0000259" key="9">
    <source>
        <dbReference type="PROSITE" id="PS51471"/>
    </source>
</evidence>
<accession>A0A2A4X2H6</accession>
<gene>
    <name evidence="10" type="ORF">COB20_10510</name>
</gene>
<proteinExistence type="predicted"/>
<evidence type="ECO:0000256" key="8">
    <source>
        <dbReference type="ARBA" id="ARBA00023204"/>
    </source>
</evidence>
<dbReference type="GO" id="GO:0046872">
    <property type="term" value="F:metal ion binding"/>
    <property type="evidence" value="ECO:0007669"/>
    <property type="project" value="UniProtKB-KW"/>
</dbReference>
<dbReference type="GO" id="GO:0006307">
    <property type="term" value="P:DNA alkylation repair"/>
    <property type="evidence" value="ECO:0007669"/>
    <property type="project" value="InterPro"/>
</dbReference>
<dbReference type="GO" id="GO:0140097">
    <property type="term" value="F:catalytic activity, acting on DNA"/>
    <property type="evidence" value="ECO:0007669"/>
    <property type="project" value="UniProtKB-ARBA"/>
</dbReference>
<name>A0A2A4X2H6_9GAMM</name>
<keyword evidence="8" id="KW-0234">DNA repair</keyword>
<keyword evidence="5 10" id="KW-0223">Dioxygenase</keyword>
<keyword evidence="3" id="KW-0227">DNA damage</keyword>
<dbReference type="GO" id="GO:0016787">
    <property type="term" value="F:hydrolase activity"/>
    <property type="evidence" value="ECO:0007669"/>
    <property type="project" value="UniProtKB-ARBA"/>
</dbReference>
<evidence type="ECO:0000313" key="11">
    <source>
        <dbReference type="Proteomes" id="UP000218767"/>
    </source>
</evidence>
<evidence type="ECO:0000256" key="1">
    <source>
        <dbReference type="ARBA" id="ARBA00001954"/>
    </source>
</evidence>
<organism evidence="10 11">
    <name type="scientific">SAR86 cluster bacterium</name>
    <dbReference type="NCBI Taxonomy" id="2030880"/>
    <lineage>
        <taxon>Bacteria</taxon>
        <taxon>Pseudomonadati</taxon>
        <taxon>Pseudomonadota</taxon>
        <taxon>Gammaproteobacteria</taxon>
        <taxon>SAR86 cluster</taxon>
    </lineage>
</organism>
<sequence>MQANLFDGDKPLSEPIRHLIGNAELTEYPQIVNSAEATQMFETLIADIPWRQESLKIAGKLRAIPRLQCWMGDRTSEYGYSGVRLTPCPWHATVKSIHDSVAELSGTNFNSVLINFYRNGQDSVAWHADDEAELGDTPVIASVSLGAERIFELKHKQQTPARKYKLLLRHGSLLIMAGTMQQYWLHRLPKVKGLQEARINLTFRNIISD</sequence>
<dbReference type="GO" id="GO:0051213">
    <property type="term" value="F:dioxygenase activity"/>
    <property type="evidence" value="ECO:0007669"/>
    <property type="project" value="UniProtKB-KW"/>
</dbReference>
<dbReference type="Proteomes" id="UP000218767">
    <property type="component" value="Unassembled WGS sequence"/>
</dbReference>
<dbReference type="AlphaFoldDB" id="A0A2A4X2H6"/>
<dbReference type="PANTHER" id="PTHR31212:SF4">
    <property type="entry name" value="ALPHA-KETOGLUTARATE-DEPENDENT DIOXYGENASE ALKB HOMOLOG 3"/>
    <property type="match status" value="1"/>
</dbReference>
<evidence type="ECO:0000313" key="10">
    <source>
        <dbReference type="EMBL" id="PCI76511.1"/>
    </source>
</evidence>
<dbReference type="InterPro" id="IPR037151">
    <property type="entry name" value="AlkB-like_sf"/>
</dbReference>
<dbReference type="EMBL" id="NVUL01000056">
    <property type="protein sequence ID" value="PCI76511.1"/>
    <property type="molecule type" value="Genomic_DNA"/>
</dbReference>
<dbReference type="InterPro" id="IPR027450">
    <property type="entry name" value="AlkB-like"/>
</dbReference>
<dbReference type="InterPro" id="IPR005123">
    <property type="entry name" value="Oxoglu/Fe-dep_dioxygenase_dom"/>
</dbReference>
<evidence type="ECO:0000256" key="6">
    <source>
        <dbReference type="ARBA" id="ARBA00023002"/>
    </source>
</evidence>
<dbReference type="InterPro" id="IPR032854">
    <property type="entry name" value="ALKBH3"/>
</dbReference>
<dbReference type="GO" id="GO:0016705">
    <property type="term" value="F:oxidoreductase activity, acting on paired donors, with incorporation or reduction of molecular oxygen"/>
    <property type="evidence" value="ECO:0007669"/>
    <property type="project" value="UniProtKB-ARBA"/>
</dbReference>
<evidence type="ECO:0000256" key="4">
    <source>
        <dbReference type="ARBA" id="ARBA00022842"/>
    </source>
</evidence>
<keyword evidence="4" id="KW-0460">Magnesium</keyword>
<keyword evidence="6" id="KW-0560">Oxidoreductase</keyword>
<dbReference type="Gene3D" id="2.60.120.590">
    <property type="entry name" value="Alpha-ketoglutarate-dependent dioxygenase AlkB-like"/>
    <property type="match status" value="1"/>
</dbReference>
<feature type="domain" description="Fe2OG dioxygenase" evidence="9">
    <location>
        <begin position="108"/>
        <end position="207"/>
    </location>
</feature>
<protein>
    <submittedName>
        <fullName evidence="10">Alpha-ketoglutarate-dependent dioxygenase AlkB</fullName>
    </submittedName>
</protein>
<dbReference type="Pfam" id="PF13532">
    <property type="entry name" value="2OG-FeII_Oxy_2"/>
    <property type="match status" value="1"/>
</dbReference>
<evidence type="ECO:0000256" key="3">
    <source>
        <dbReference type="ARBA" id="ARBA00022763"/>
    </source>
</evidence>
<comment type="cofactor">
    <cofactor evidence="1">
        <name>Fe(2+)</name>
        <dbReference type="ChEBI" id="CHEBI:29033"/>
    </cofactor>
</comment>
<evidence type="ECO:0000256" key="7">
    <source>
        <dbReference type="ARBA" id="ARBA00023004"/>
    </source>
</evidence>
<dbReference type="SUPFAM" id="SSF51197">
    <property type="entry name" value="Clavaminate synthase-like"/>
    <property type="match status" value="1"/>
</dbReference>
<evidence type="ECO:0000256" key="2">
    <source>
        <dbReference type="ARBA" id="ARBA00022723"/>
    </source>
</evidence>
<keyword evidence="2" id="KW-0479">Metal-binding</keyword>
<dbReference type="PANTHER" id="PTHR31212">
    <property type="entry name" value="ALPHA-KETOGLUTARATE-DEPENDENT DIOXYGENASE ALKB HOMOLOG 3"/>
    <property type="match status" value="1"/>
</dbReference>
<dbReference type="FunFam" id="2.60.120.590:FF:000004">
    <property type="entry name" value="DNA oxidative demethylase ALKBH2"/>
    <property type="match status" value="1"/>
</dbReference>
<reference evidence="11" key="1">
    <citation type="submission" date="2017-08" db="EMBL/GenBank/DDBJ databases">
        <title>A dynamic microbial community with high functional redundancy inhabits the cold, oxic subseafloor aquifer.</title>
        <authorList>
            <person name="Tully B.J."/>
            <person name="Wheat C.G."/>
            <person name="Glazer B.T."/>
            <person name="Huber J.A."/>
        </authorList>
    </citation>
    <scope>NUCLEOTIDE SEQUENCE [LARGE SCALE GENOMIC DNA]</scope>
</reference>
<evidence type="ECO:0000256" key="5">
    <source>
        <dbReference type="ARBA" id="ARBA00022964"/>
    </source>
</evidence>
<keyword evidence="7" id="KW-0408">Iron</keyword>